<evidence type="ECO:0000313" key="3">
    <source>
        <dbReference type="Proteomes" id="UP001642360"/>
    </source>
</evidence>
<dbReference type="AlphaFoldDB" id="A0ABC8T5Z5"/>
<dbReference type="Gene3D" id="2.30.30.140">
    <property type="match status" value="1"/>
</dbReference>
<sequence length="200" mass="22097">MEKTCEEDDIESSMTGVSELLGEPAIVINGLPPMSSSDSTLVPCGIANGTESHKYRGFGEWLEGREIRKLFGGQFYNGKVFEFDKKSGWYRVLYEDGDFEDLEWHELEELLLPLDITVSLKTLALKIIKKRQKLVQKSGKNVARSISIRAKHMGGRGKTMDVLGEASLTKSTMDVLGEASLEKSTMNVFGVTSLPKSNGS</sequence>
<proteinExistence type="predicted"/>
<gene>
    <name evidence="2" type="ORF">ILEXP_LOCUS33897</name>
</gene>
<accession>A0ABC8T5Z5</accession>
<dbReference type="Pfam" id="PF21743">
    <property type="entry name" value="PTM_DIR17_Tudor"/>
    <property type="match status" value="1"/>
</dbReference>
<name>A0ABC8T5Z5_9AQUA</name>
<organism evidence="2 3">
    <name type="scientific">Ilex paraguariensis</name>
    <name type="common">yerba mate</name>
    <dbReference type="NCBI Taxonomy" id="185542"/>
    <lineage>
        <taxon>Eukaryota</taxon>
        <taxon>Viridiplantae</taxon>
        <taxon>Streptophyta</taxon>
        <taxon>Embryophyta</taxon>
        <taxon>Tracheophyta</taxon>
        <taxon>Spermatophyta</taxon>
        <taxon>Magnoliopsida</taxon>
        <taxon>eudicotyledons</taxon>
        <taxon>Gunneridae</taxon>
        <taxon>Pentapetalae</taxon>
        <taxon>asterids</taxon>
        <taxon>campanulids</taxon>
        <taxon>Aquifoliales</taxon>
        <taxon>Aquifoliaceae</taxon>
        <taxon>Ilex</taxon>
    </lineage>
</organism>
<dbReference type="PANTHER" id="PTHR37384:SF1">
    <property type="entry name" value="OS01G0835600 PROTEIN"/>
    <property type="match status" value="1"/>
</dbReference>
<dbReference type="InterPro" id="IPR047365">
    <property type="entry name" value="Tudor_AtPTM-like"/>
</dbReference>
<dbReference type="EMBL" id="CAUOFW020004280">
    <property type="protein sequence ID" value="CAK9164747.1"/>
    <property type="molecule type" value="Genomic_DNA"/>
</dbReference>
<dbReference type="PANTHER" id="PTHR37384">
    <property type="entry name" value="OS01G0835600 PROTEIN"/>
    <property type="match status" value="1"/>
</dbReference>
<feature type="domain" description="PTM/DIR17-like Tudor" evidence="1">
    <location>
        <begin position="64"/>
        <end position="111"/>
    </location>
</feature>
<keyword evidence="3" id="KW-1185">Reference proteome</keyword>
<comment type="caution">
    <text evidence="2">The sequence shown here is derived from an EMBL/GenBank/DDBJ whole genome shotgun (WGS) entry which is preliminary data.</text>
</comment>
<evidence type="ECO:0000313" key="2">
    <source>
        <dbReference type="EMBL" id="CAK9164747.1"/>
    </source>
</evidence>
<dbReference type="Proteomes" id="UP001642360">
    <property type="component" value="Unassembled WGS sequence"/>
</dbReference>
<protein>
    <recommendedName>
        <fullName evidence="1">PTM/DIR17-like Tudor domain-containing protein</fullName>
    </recommendedName>
</protein>
<evidence type="ECO:0000259" key="1">
    <source>
        <dbReference type="Pfam" id="PF21743"/>
    </source>
</evidence>
<reference evidence="2 3" key="1">
    <citation type="submission" date="2024-02" db="EMBL/GenBank/DDBJ databases">
        <authorList>
            <person name="Vignale AGUSTIN F."/>
            <person name="Sosa J E."/>
            <person name="Modenutti C."/>
        </authorList>
    </citation>
    <scope>NUCLEOTIDE SEQUENCE [LARGE SCALE GENOMIC DNA]</scope>
</reference>